<evidence type="ECO:0008006" key="4">
    <source>
        <dbReference type="Google" id="ProtNLM"/>
    </source>
</evidence>
<dbReference type="Pfam" id="PF06196">
    <property type="entry name" value="DUF997"/>
    <property type="match status" value="1"/>
</dbReference>
<evidence type="ECO:0000313" key="3">
    <source>
        <dbReference type="Proteomes" id="UP000192900"/>
    </source>
</evidence>
<sequence length="85" mass="9929">MKSTSLDTRFIQAHREARWSFWLAVAYLTVWALSAWLGGVQPGFTGLPRWFELSCLFAPLLFIFLCWLMVRVCFRDIPLEDEDAN</sequence>
<keyword evidence="1" id="KW-1133">Transmembrane helix</keyword>
<evidence type="ECO:0000256" key="1">
    <source>
        <dbReference type="SAM" id="Phobius"/>
    </source>
</evidence>
<reference evidence="2 3" key="1">
    <citation type="submission" date="2017-02" db="EMBL/GenBank/DDBJ databases">
        <title>Complete genome sequence of the drought resistance-promoting endophyte Pantoea alhagi LTYR-11Z.</title>
        <authorList>
            <person name="Zhang L."/>
        </authorList>
    </citation>
    <scope>NUCLEOTIDE SEQUENCE [LARGE SCALE GENOMIC DNA]</scope>
    <source>
        <strain evidence="2 3">LTYR-11Z</strain>
    </source>
</reference>
<dbReference type="STRING" id="1891675.B1H58_05380"/>
<feature type="transmembrane region" description="Helical" evidence="1">
    <location>
        <begin position="21"/>
        <end position="38"/>
    </location>
</feature>
<organism evidence="2 3">
    <name type="scientific">Pantoea alhagi</name>
    <dbReference type="NCBI Taxonomy" id="1891675"/>
    <lineage>
        <taxon>Bacteria</taxon>
        <taxon>Pseudomonadati</taxon>
        <taxon>Pseudomonadota</taxon>
        <taxon>Gammaproteobacteria</taxon>
        <taxon>Enterobacterales</taxon>
        <taxon>Erwiniaceae</taxon>
        <taxon>Pantoea</taxon>
    </lineage>
</organism>
<dbReference type="InterPro" id="IPR010398">
    <property type="entry name" value="DUF997"/>
</dbReference>
<gene>
    <name evidence="2" type="ORF">B1H58_05380</name>
</gene>
<protein>
    <recommendedName>
        <fullName evidence="4">DUF997 domain-containing protein</fullName>
    </recommendedName>
</protein>
<proteinExistence type="predicted"/>
<keyword evidence="1" id="KW-0472">Membrane</keyword>
<dbReference type="PANTHER" id="PTHR39174:SF1">
    <property type="entry name" value="INNER MEMBRANE PROTEIN"/>
    <property type="match status" value="1"/>
</dbReference>
<accession>A0A1W6BAV2</accession>
<keyword evidence="1" id="KW-0812">Transmembrane</keyword>
<dbReference type="EMBL" id="CP019706">
    <property type="protein sequence ID" value="ARJ44204.1"/>
    <property type="molecule type" value="Genomic_DNA"/>
</dbReference>
<dbReference type="NCBIfam" id="NF007918">
    <property type="entry name" value="PRK10633.1"/>
    <property type="match status" value="1"/>
</dbReference>
<dbReference type="KEGG" id="palh:B1H58_05380"/>
<dbReference type="AlphaFoldDB" id="A0A1W6BAV2"/>
<evidence type="ECO:0000313" key="2">
    <source>
        <dbReference type="EMBL" id="ARJ44204.1"/>
    </source>
</evidence>
<keyword evidence="3" id="KW-1185">Reference proteome</keyword>
<feature type="transmembrane region" description="Helical" evidence="1">
    <location>
        <begin position="50"/>
        <end position="70"/>
    </location>
</feature>
<dbReference type="OrthoDB" id="7062456at2"/>
<name>A0A1W6BAV2_9GAMM</name>
<dbReference type="PANTHER" id="PTHR39174">
    <property type="entry name" value="INNER MEMBRANE PROTEIN-RELATED"/>
    <property type="match status" value="1"/>
</dbReference>
<dbReference type="Proteomes" id="UP000192900">
    <property type="component" value="Chromosome"/>
</dbReference>